<protein>
    <submittedName>
        <fullName evidence="2">Cactin</fullName>
    </submittedName>
</protein>
<dbReference type="GO" id="GO:0005737">
    <property type="term" value="C:cytoplasm"/>
    <property type="evidence" value="ECO:0007669"/>
    <property type="project" value="TreeGrafter"/>
</dbReference>
<evidence type="ECO:0000313" key="2">
    <source>
        <dbReference type="EMBL" id="RKP13295.1"/>
    </source>
</evidence>
<dbReference type="InterPro" id="IPR018816">
    <property type="entry name" value="Cactin_central"/>
</dbReference>
<dbReference type="EMBL" id="KZ988057">
    <property type="protein sequence ID" value="RKP13295.1"/>
    <property type="molecule type" value="Genomic_DNA"/>
</dbReference>
<feature type="domain" description="Splicing factor cactin central" evidence="1">
    <location>
        <begin position="2"/>
        <end position="127"/>
    </location>
</feature>
<feature type="non-terminal residue" evidence="2">
    <location>
        <position position="129"/>
    </location>
</feature>
<dbReference type="Pfam" id="PF10312">
    <property type="entry name" value="Cactin_mid"/>
    <property type="match status" value="1"/>
</dbReference>
<gene>
    <name evidence="2" type="ORF">BJ684DRAFT_10266</name>
</gene>
<evidence type="ECO:0000313" key="3">
    <source>
        <dbReference type="Proteomes" id="UP000267251"/>
    </source>
</evidence>
<reference evidence="3" key="1">
    <citation type="journal article" date="2018" name="Nat. Microbiol.">
        <title>Leveraging single-cell genomics to expand the fungal tree of life.</title>
        <authorList>
            <person name="Ahrendt S.R."/>
            <person name="Quandt C.A."/>
            <person name="Ciobanu D."/>
            <person name="Clum A."/>
            <person name="Salamov A."/>
            <person name="Andreopoulos B."/>
            <person name="Cheng J.F."/>
            <person name="Woyke T."/>
            <person name="Pelin A."/>
            <person name="Henrissat B."/>
            <person name="Reynolds N.K."/>
            <person name="Benny G.L."/>
            <person name="Smith M.E."/>
            <person name="James T.Y."/>
            <person name="Grigoriev I.V."/>
        </authorList>
    </citation>
    <scope>NUCLEOTIDE SEQUENCE [LARGE SCALE GENOMIC DNA]</scope>
</reference>
<dbReference type="Proteomes" id="UP000267251">
    <property type="component" value="Unassembled WGS sequence"/>
</dbReference>
<keyword evidence="3" id="KW-1185">Reference proteome</keyword>
<dbReference type="GO" id="GO:0045292">
    <property type="term" value="P:mRNA cis splicing, via spliceosome"/>
    <property type="evidence" value="ECO:0007669"/>
    <property type="project" value="TreeGrafter"/>
</dbReference>
<dbReference type="GO" id="GO:0005681">
    <property type="term" value="C:spliceosomal complex"/>
    <property type="evidence" value="ECO:0007669"/>
    <property type="project" value="TreeGrafter"/>
</dbReference>
<accession>A0A4P9Y356</accession>
<evidence type="ECO:0000259" key="1">
    <source>
        <dbReference type="Pfam" id="PF10312"/>
    </source>
</evidence>
<dbReference type="OrthoDB" id="265955at2759"/>
<organism evidence="2 3">
    <name type="scientific">Piptocephalis cylindrospora</name>
    <dbReference type="NCBI Taxonomy" id="1907219"/>
    <lineage>
        <taxon>Eukaryota</taxon>
        <taxon>Fungi</taxon>
        <taxon>Fungi incertae sedis</taxon>
        <taxon>Zoopagomycota</taxon>
        <taxon>Zoopagomycotina</taxon>
        <taxon>Zoopagomycetes</taxon>
        <taxon>Zoopagales</taxon>
        <taxon>Piptocephalidaceae</taxon>
        <taxon>Piptocephalis</taxon>
    </lineage>
</organism>
<name>A0A4P9Y356_9FUNG</name>
<sequence>MAQLGDWEAKETRFHLDQAKRRAEIRMREGRAKPVDLLALLIRLSEEDKVSGENKNQEDAGLLGLAEEEREEIFEGWELSLREPTQVLEGLDQEGIRELHGDIRMYISLEVDREYLTFWRAMLIICDGR</sequence>
<dbReference type="PANTHER" id="PTHR21737:SF4">
    <property type="entry name" value="SPLICING FACTOR CACTIN"/>
    <property type="match status" value="1"/>
</dbReference>
<proteinExistence type="predicted"/>
<dbReference type="PANTHER" id="PTHR21737">
    <property type="entry name" value="POLYGLUTAMINE BINDING PROTEIN 1/MARVEL MEMBRANE-ASSOCIATING DOMAIN CONTAINING 3"/>
    <property type="match status" value="1"/>
</dbReference>
<dbReference type="AlphaFoldDB" id="A0A4P9Y356"/>